<evidence type="ECO:0000256" key="9">
    <source>
        <dbReference type="ARBA" id="ARBA00022583"/>
    </source>
</evidence>
<dbReference type="GO" id="GO:0016197">
    <property type="term" value="P:endosomal transport"/>
    <property type="evidence" value="ECO:0007669"/>
    <property type="project" value="TreeGrafter"/>
</dbReference>
<evidence type="ECO:0000256" key="6">
    <source>
        <dbReference type="ARBA" id="ARBA00017312"/>
    </source>
</evidence>
<evidence type="ECO:0000256" key="13">
    <source>
        <dbReference type="ARBA" id="ARBA00022837"/>
    </source>
</evidence>
<feature type="coiled-coil region" evidence="19">
    <location>
        <begin position="281"/>
        <end position="315"/>
    </location>
</feature>
<dbReference type="HOGENOM" id="CLU_040829_0_0_1"/>
<keyword evidence="17" id="KW-0206">Cytoskeleton</keyword>
<dbReference type="GO" id="GO:0030476">
    <property type="term" value="P:ascospore wall assembly"/>
    <property type="evidence" value="ECO:0007669"/>
    <property type="project" value="EnsemblFungi"/>
</dbReference>
<reference evidence="22 23" key="1">
    <citation type="journal article" date="2011" name="Proc. Natl. Acad. Sci. U.S.A.">
        <title>Evolutionary erosion of yeast sex chromosomes by mating-type switching accidents.</title>
        <authorList>
            <person name="Gordon J.L."/>
            <person name="Armisen D."/>
            <person name="Proux-Wera E."/>
            <person name="Oheigeartaigh S.S."/>
            <person name="Byrne K.P."/>
            <person name="Wolfe K.H."/>
        </authorList>
    </citation>
    <scope>NUCLEOTIDE SEQUENCE [LARGE SCALE GENOMIC DNA]</scope>
    <source>
        <strain evidence="23">ATCC 22294 / BCRC 22015 / CBS 2517 / CECT 1963 / NBRC 1671 / NRRL Y-8276</strain>
    </source>
</reference>
<evidence type="ECO:0000313" key="23">
    <source>
        <dbReference type="Proteomes" id="UP000005220"/>
    </source>
</evidence>
<dbReference type="Pfam" id="PF12761">
    <property type="entry name" value="End3"/>
    <property type="match status" value="1"/>
</dbReference>
<dbReference type="InParanoid" id="H2B0J3"/>
<evidence type="ECO:0000256" key="8">
    <source>
        <dbReference type="ARBA" id="ARBA00022490"/>
    </source>
</evidence>
<keyword evidence="10" id="KW-0479">Metal-binding</keyword>
<sequence length="320" mass="36629">MPKLEQFEIKKYWQIFCGLKPVENKVSHDQVKPILYNSKQDSSILNKIWFLADIDDDDMLDFEEFVICMRLLFDLINNNISTVPDVLPDWLIPGSKAKLIKQKRSNNPVTSTPKEEETKKAREVDWYISPNDLKVYNDLLTKSTLTDGSFTFSSLSIIVNSNPTHFINVSNGDIEKTWKLVNPKNSTSINKDPAMYFLHILKQNSDLNAAIPNSLPSRISNIIDKSEISYKVDSVPRTETTTRTSNTTNKNASVVKSQFENLLNYKKMESSSKSIQANVRVDSVIDDLQNIEKQVDRLESYLSTKKNELNSINNQINQLK</sequence>
<keyword evidence="13" id="KW-0106">Calcium</keyword>
<dbReference type="GO" id="GO:0030479">
    <property type="term" value="C:actin cortical patch"/>
    <property type="evidence" value="ECO:0007669"/>
    <property type="project" value="UniProtKB-SubCell"/>
</dbReference>
<dbReference type="SMART" id="SM00027">
    <property type="entry name" value="EH"/>
    <property type="match status" value="2"/>
</dbReference>
<dbReference type="GO" id="GO:0007015">
    <property type="term" value="P:actin filament organization"/>
    <property type="evidence" value="ECO:0007669"/>
    <property type="project" value="InterPro"/>
</dbReference>
<dbReference type="Pfam" id="PF12763">
    <property type="entry name" value="EH"/>
    <property type="match status" value="1"/>
</dbReference>
<evidence type="ECO:0000256" key="19">
    <source>
        <dbReference type="SAM" id="Coils"/>
    </source>
</evidence>
<dbReference type="PROSITE" id="PS00018">
    <property type="entry name" value="EF_HAND_1"/>
    <property type="match status" value="1"/>
</dbReference>
<dbReference type="InterPro" id="IPR002048">
    <property type="entry name" value="EF_hand_dom"/>
</dbReference>
<dbReference type="EMBL" id="HE650830">
    <property type="protein sequence ID" value="CCF60143.1"/>
    <property type="molecule type" value="Genomic_DNA"/>
</dbReference>
<keyword evidence="11" id="KW-0677">Repeat</keyword>
<dbReference type="AlphaFoldDB" id="H2B0J3"/>
<keyword evidence="7" id="KW-1003">Cell membrane</keyword>
<dbReference type="GO" id="GO:0006897">
    <property type="term" value="P:endocytosis"/>
    <property type="evidence" value="ECO:0007669"/>
    <property type="project" value="UniProtKB-KW"/>
</dbReference>
<dbReference type="STRING" id="1071382.H2B0J3"/>
<dbReference type="InterPro" id="IPR018247">
    <property type="entry name" value="EF_Hand_1_Ca_BS"/>
</dbReference>
<dbReference type="Gene3D" id="1.10.238.10">
    <property type="entry name" value="EF-hand"/>
    <property type="match status" value="1"/>
</dbReference>
<feature type="domain" description="EF-hand" evidence="21">
    <location>
        <begin position="40"/>
        <end position="75"/>
    </location>
</feature>
<evidence type="ECO:0000313" key="22">
    <source>
        <dbReference type="EMBL" id="CCF60143.1"/>
    </source>
</evidence>
<keyword evidence="16" id="KW-0009">Actin-binding</keyword>
<keyword evidence="12" id="KW-0967">Endosome</keyword>
<dbReference type="eggNOG" id="KOG0998">
    <property type="taxonomic scope" value="Eukaryota"/>
</dbReference>
<keyword evidence="23" id="KW-1185">Reference proteome</keyword>
<dbReference type="GO" id="GO:0005886">
    <property type="term" value="C:plasma membrane"/>
    <property type="evidence" value="ECO:0007669"/>
    <property type="project" value="UniProtKB-SubCell"/>
</dbReference>
<evidence type="ECO:0000259" key="21">
    <source>
        <dbReference type="PROSITE" id="PS50222"/>
    </source>
</evidence>
<dbReference type="GO" id="GO:1990964">
    <property type="term" value="C:actin cytoskeleton-regulatory complex"/>
    <property type="evidence" value="ECO:0007669"/>
    <property type="project" value="EnsemblFungi"/>
</dbReference>
<evidence type="ECO:0000256" key="1">
    <source>
        <dbReference type="ARBA" id="ARBA00004125"/>
    </source>
</evidence>
<dbReference type="FunCoup" id="H2B0J3">
    <property type="interactions" value="157"/>
</dbReference>
<evidence type="ECO:0000256" key="12">
    <source>
        <dbReference type="ARBA" id="ARBA00022753"/>
    </source>
</evidence>
<dbReference type="PANTHER" id="PTHR11216">
    <property type="entry name" value="EH DOMAIN"/>
    <property type="match status" value="1"/>
</dbReference>
<keyword evidence="8" id="KW-0963">Cytoplasm</keyword>
<dbReference type="InterPro" id="IPR000261">
    <property type="entry name" value="EH_dom"/>
</dbReference>
<evidence type="ECO:0000256" key="3">
    <source>
        <dbReference type="ARBA" id="ARBA00004413"/>
    </source>
</evidence>
<dbReference type="GO" id="GO:0061709">
    <property type="term" value="P:reticulophagy"/>
    <property type="evidence" value="ECO:0007669"/>
    <property type="project" value="EnsemblFungi"/>
</dbReference>
<dbReference type="GO" id="GO:0010008">
    <property type="term" value="C:endosome membrane"/>
    <property type="evidence" value="ECO:0007669"/>
    <property type="project" value="UniProtKB-SubCell"/>
</dbReference>
<dbReference type="RefSeq" id="XP_003959278.1">
    <property type="nucleotide sequence ID" value="XM_003959229.1"/>
</dbReference>
<evidence type="ECO:0000256" key="4">
    <source>
        <dbReference type="ARBA" id="ARBA00009909"/>
    </source>
</evidence>
<evidence type="ECO:0000256" key="17">
    <source>
        <dbReference type="ARBA" id="ARBA00023212"/>
    </source>
</evidence>
<name>H2B0J3_KAZAF</name>
<accession>H2B0J3</accession>
<dbReference type="PROSITE" id="PS50222">
    <property type="entry name" value="EF_HAND_2"/>
    <property type="match status" value="1"/>
</dbReference>
<dbReference type="InterPro" id="IPR011992">
    <property type="entry name" value="EF-hand-dom_pair"/>
</dbReference>
<dbReference type="KEGG" id="kaf:KAFR_0J00750"/>
<dbReference type="Proteomes" id="UP000005220">
    <property type="component" value="Chromosome 10"/>
</dbReference>
<dbReference type="FunFam" id="1.10.238.10:FF:000323">
    <property type="entry name" value="Actin cytoskeleton-regulatory complex protein end3"/>
    <property type="match status" value="1"/>
</dbReference>
<evidence type="ECO:0000256" key="10">
    <source>
        <dbReference type="ARBA" id="ARBA00022723"/>
    </source>
</evidence>
<dbReference type="GO" id="GO:0005509">
    <property type="term" value="F:calcium ion binding"/>
    <property type="evidence" value="ECO:0007669"/>
    <property type="project" value="InterPro"/>
</dbReference>
<dbReference type="OrthoDB" id="1716625at2759"/>
<dbReference type="GO" id="GO:0030674">
    <property type="term" value="F:protein-macromolecule adaptor activity"/>
    <property type="evidence" value="ECO:0007669"/>
    <property type="project" value="EnsemblFungi"/>
</dbReference>
<evidence type="ECO:0000256" key="16">
    <source>
        <dbReference type="ARBA" id="ARBA00023203"/>
    </source>
</evidence>
<proteinExistence type="inferred from homology"/>
<dbReference type="GO" id="GO:0003779">
    <property type="term" value="F:actin binding"/>
    <property type="evidence" value="ECO:0007669"/>
    <property type="project" value="UniProtKB-KW"/>
</dbReference>
<evidence type="ECO:0000256" key="11">
    <source>
        <dbReference type="ARBA" id="ARBA00022737"/>
    </source>
</evidence>
<dbReference type="SUPFAM" id="SSF47473">
    <property type="entry name" value="EF-hand"/>
    <property type="match status" value="2"/>
</dbReference>
<evidence type="ECO:0000256" key="14">
    <source>
        <dbReference type="ARBA" id="ARBA00023054"/>
    </source>
</evidence>
<dbReference type="PROSITE" id="PS50031">
    <property type="entry name" value="EH"/>
    <property type="match status" value="1"/>
</dbReference>
<evidence type="ECO:0000256" key="5">
    <source>
        <dbReference type="ARBA" id="ARBA00013889"/>
    </source>
</evidence>
<dbReference type="InterPro" id="IPR025604">
    <property type="entry name" value="End3"/>
</dbReference>
<evidence type="ECO:0000256" key="18">
    <source>
        <dbReference type="ARBA" id="ARBA00029684"/>
    </source>
</evidence>
<feature type="domain" description="EH" evidence="20">
    <location>
        <begin position="8"/>
        <end position="98"/>
    </location>
</feature>
<comment type="subcellular location">
    <subcellularLocation>
        <location evidence="3">Cell membrane</location>
        <topology evidence="3">Peripheral membrane protein</topology>
        <orientation evidence="3">Cytoplasmic side</orientation>
    </subcellularLocation>
    <subcellularLocation>
        <location evidence="2">Cytoplasm</location>
        <location evidence="2">Cytoskeleton</location>
        <location evidence="2">Actin patch</location>
    </subcellularLocation>
    <subcellularLocation>
        <location evidence="1">Endosome membrane</location>
        <topology evidence="1">Peripheral membrane protein</topology>
        <orientation evidence="1">Cytoplasmic side</orientation>
    </subcellularLocation>
</comment>
<gene>
    <name evidence="22" type="primary">KAFR0J00750</name>
    <name evidence="22" type="ORF">KAFR_0J00750</name>
</gene>
<evidence type="ECO:0000256" key="15">
    <source>
        <dbReference type="ARBA" id="ARBA00023136"/>
    </source>
</evidence>
<protein>
    <recommendedName>
        <fullName evidence="6">Actin cytoskeleton-regulatory complex protein END3</fullName>
    </recommendedName>
    <alternativeName>
        <fullName evidence="5">Actin cytoskeleton-regulatory complex protein end3</fullName>
    </alternativeName>
    <alternativeName>
        <fullName evidence="18">Endocytosis protein 3</fullName>
    </alternativeName>
</protein>
<comment type="similarity">
    <text evidence="4">Belongs to the END3 family.</text>
</comment>
<evidence type="ECO:0000256" key="2">
    <source>
        <dbReference type="ARBA" id="ARBA00004134"/>
    </source>
</evidence>
<dbReference type="GeneID" id="13883793"/>
<evidence type="ECO:0000256" key="7">
    <source>
        <dbReference type="ARBA" id="ARBA00022475"/>
    </source>
</evidence>
<keyword evidence="15" id="KW-0472">Membrane</keyword>
<organism evidence="22 23">
    <name type="scientific">Kazachstania africana (strain ATCC 22294 / BCRC 22015 / CBS 2517 / CECT 1963 / NBRC 1671 / NRRL Y-8276)</name>
    <name type="common">Yeast</name>
    <name type="synonym">Kluyveromyces africanus</name>
    <dbReference type="NCBI Taxonomy" id="1071382"/>
    <lineage>
        <taxon>Eukaryota</taxon>
        <taxon>Fungi</taxon>
        <taxon>Dikarya</taxon>
        <taxon>Ascomycota</taxon>
        <taxon>Saccharomycotina</taxon>
        <taxon>Saccharomycetes</taxon>
        <taxon>Saccharomycetales</taxon>
        <taxon>Saccharomycetaceae</taxon>
        <taxon>Kazachstania</taxon>
    </lineage>
</organism>
<keyword evidence="9" id="KW-0254">Endocytosis</keyword>
<keyword evidence="14 19" id="KW-0175">Coiled coil</keyword>
<evidence type="ECO:0000259" key="20">
    <source>
        <dbReference type="PROSITE" id="PS50031"/>
    </source>
</evidence>